<feature type="region of interest" description="Disordered" evidence="4">
    <location>
        <begin position="1"/>
        <end position="21"/>
    </location>
</feature>
<sequence>MANTRRGRKPPQEEEDASKLKFGEDFQAEEFLFISEVALLLAKTPESQKNTSVYQKTAEYVNLFTKFHNEESVRELRKTLMRHKLEKYELVQLANLCCDDVEEAKSLIPSLCKRPDEEIRSILDDIGQLRKFQT</sequence>
<evidence type="ECO:0000256" key="3">
    <source>
        <dbReference type="ARBA" id="ARBA00025724"/>
    </source>
</evidence>
<evidence type="ECO:0000259" key="5">
    <source>
        <dbReference type="SMART" id="SM00657"/>
    </source>
</evidence>
<dbReference type="Gene3D" id="1.20.1250.40">
    <property type="match status" value="1"/>
</dbReference>
<comment type="subcellular location">
    <subcellularLocation>
        <location evidence="1">Nucleus</location>
    </subcellularLocation>
</comment>
<accession>A0A9N8WMF5</accession>
<dbReference type="SMART" id="SM00657">
    <property type="entry name" value="RPOL4c"/>
    <property type="match status" value="1"/>
</dbReference>
<comment type="similarity">
    <text evidence="3">Belongs to the eukaryotic RPB4 RNA polymerase subunit family.</text>
</comment>
<dbReference type="SUPFAM" id="SSF47819">
    <property type="entry name" value="HRDC-like"/>
    <property type="match status" value="1"/>
</dbReference>
<dbReference type="Proteomes" id="UP000789706">
    <property type="component" value="Unassembled WGS sequence"/>
</dbReference>
<keyword evidence="2" id="KW-0539">Nucleus</keyword>
<dbReference type="InterPro" id="IPR010997">
    <property type="entry name" value="HRDC-like_sf"/>
</dbReference>
<dbReference type="AlphaFoldDB" id="A0A9N8WMF5"/>
<proteinExistence type="inferred from homology"/>
<evidence type="ECO:0000256" key="1">
    <source>
        <dbReference type="ARBA" id="ARBA00004123"/>
    </source>
</evidence>
<keyword evidence="7" id="KW-1185">Reference proteome</keyword>
<protein>
    <submittedName>
        <fullName evidence="6">9973_t:CDS:1</fullName>
    </submittedName>
</protein>
<dbReference type="InterPro" id="IPR006590">
    <property type="entry name" value="RNA_pol_Rpb4/RPC9_core"/>
</dbReference>
<dbReference type="InterPro" id="IPR045222">
    <property type="entry name" value="Rpb4-like"/>
</dbReference>
<feature type="domain" description="RNA polymerase Rpb4/RPC9 core" evidence="5">
    <location>
        <begin position="24"/>
        <end position="133"/>
    </location>
</feature>
<dbReference type="GO" id="GO:0006352">
    <property type="term" value="P:DNA-templated transcription initiation"/>
    <property type="evidence" value="ECO:0007669"/>
    <property type="project" value="InterPro"/>
</dbReference>
<evidence type="ECO:0000256" key="2">
    <source>
        <dbReference type="ARBA" id="ARBA00023242"/>
    </source>
</evidence>
<dbReference type="GO" id="GO:0005634">
    <property type="term" value="C:nucleus"/>
    <property type="evidence" value="ECO:0007669"/>
    <property type="project" value="UniProtKB-SubCell"/>
</dbReference>
<dbReference type="EMBL" id="CAJVPK010000289">
    <property type="protein sequence ID" value="CAG8489508.1"/>
    <property type="molecule type" value="Genomic_DNA"/>
</dbReference>
<dbReference type="Pfam" id="PF03874">
    <property type="entry name" value="RNA_pol_Rpb4"/>
    <property type="match status" value="1"/>
</dbReference>
<reference evidence="6" key="1">
    <citation type="submission" date="2021-06" db="EMBL/GenBank/DDBJ databases">
        <authorList>
            <person name="Kallberg Y."/>
            <person name="Tangrot J."/>
            <person name="Rosling A."/>
        </authorList>
    </citation>
    <scope>NUCLEOTIDE SEQUENCE</scope>
    <source>
        <strain evidence="6">AZ414A</strain>
    </source>
</reference>
<comment type="caution">
    <text evidence="6">The sequence shown here is derived from an EMBL/GenBank/DDBJ whole genome shotgun (WGS) entry which is preliminary data.</text>
</comment>
<gene>
    <name evidence="6" type="ORF">DEBURN_LOCUS4096</name>
</gene>
<dbReference type="PANTHER" id="PTHR21297">
    <property type="entry name" value="DNA-DIRECTED RNA POLYMERASE II"/>
    <property type="match status" value="1"/>
</dbReference>
<name>A0A9N8WMF5_9GLOM</name>
<evidence type="ECO:0000313" key="6">
    <source>
        <dbReference type="EMBL" id="CAG8489508.1"/>
    </source>
</evidence>
<dbReference type="InterPro" id="IPR005574">
    <property type="entry name" value="Rpb4/RPC9"/>
</dbReference>
<evidence type="ECO:0000256" key="4">
    <source>
        <dbReference type="SAM" id="MobiDB-lite"/>
    </source>
</evidence>
<dbReference type="OrthoDB" id="2186918at2759"/>
<dbReference type="GO" id="GO:0030880">
    <property type="term" value="C:RNA polymerase complex"/>
    <property type="evidence" value="ECO:0007669"/>
    <property type="project" value="InterPro"/>
</dbReference>
<dbReference type="InterPro" id="IPR038324">
    <property type="entry name" value="Rpb4/RPC9_sf"/>
</dbReference>
<evidence type="ECO:0000313" key="7">
    <source>
        <dbReference type="Proteomes" id="UP000789706"/>
    </source>
</evidence>
<dbReference type="GO" id="GO:0000166">
    <property type="term" value="F:nucleotide binding"/>
    <property type="evidence" value="ECO:0007669"/>
    <property type="project" value="InterPro"/>
</dbReference>
<organism evidence="6 7">
    <name type="scientific">Diversispora eburnea</name>
    <dbReference type="NCBI Taxonomy" id="1213867"/>
    <lineage>
        <taxon>Eukaryota</taxon>
        <taxon>Fungi</taxon>
        <taxon>Fungi incertae sedis</taxon>
        <taxon>Mucoromycota</taxon>
        <taxon>Glomeromycotina</taxon>
        <taxon>Glomeromycetes</taxon>
        <taxon>Diversisporales</taxon>
        <taxon>Diversisporaceae</taxon>
        <taxon>Diversispora</taxon>
    </lineage>
</organism>